<sequence length="371" mass="41716">MKDLLAQPSTQGINHIDSNKDAEDDSKSNNNSDRNGASEASSEDQKNDPDPNEMEVEPLLGTELGSNNKTYQMCKQDHDEVMDDDVSMGPGWDVPMFDATTVDNGEAPTNKANTPGARLGACLNRLEQLHQKKIQANLVPSWPFADYLEFEFVKWMVENTISQTARDKLIKLPIITEHTGLFFTSNYVLNKLLDRLQVAGPRWQQIERKIEGNVCSKNVKELLGNIAYRKQLVFVLQKIYLNGTWGQRKINEMWTADWWNKIQAKLPPGATIIPIIILSDATQLTNFSGGKSVWLVYITVGNIPKSIHAQVSSYLTLLLAYLPIAKFDCFKPKDRGNEKAKLFHESMKIILELLEKAGKEGVEMECGNGFV</sequence>
<reference evidence="2" key="1">
    <citation type="submission" date="2021-01" db="EMBL/GenBank/DDBJ databases">
        <authorList>
            <person name="Kaushik A."/>
        </authorList>
    </citation>
    <scope>NUCLEOTIDE SEQUENCE</scope>
    <source>
        <strain evidence="2">AG1-1B</strain>
    </source>
</reference>
<proteinExistence type="predicted"/>
<dbReference type="EMBL" id="CAJMWQ010001434">
    <property type="protein sequence ID" value="CAE6450436.1"/>
    <property type="molecule type" value="Genomic_DNA"/>
</dbReference>
<accession>A0A8H3B8Q0</accession>
<dbReference type="AlphaFoldDB" id="A0A8H3B8Q0"/>
<dbReference type="Proteomes" id="UP000663826">
    <property type="component" value="Unassembled WGS sequence"/>
</dbReference>
<organism evidence="2 3">
    <name type="scientific">Rhizoctonia solani</name>
    <dbReference type="NCBI Taxonomy" id="456999"/>
    <lineage>
        <taxon>Eukaryota</taxon>
        <taxon>Fungi</taxon>
        <taxon>Dikarya</taxon>
        <taxon>Basidiomycota</taxon>
        <taxon>Agaricomycotina</taxon>
        <taxon>Agaricomycetes</taxon>
        <taxon>Cantharellales</taxon>
        <taxon>Ceratobasidiaceae</taxon>
        <taxon>Rhizoctonia</taxon>
    </lineage>
</organism>
<dbReference type="InterPro" id="IPR041078">
    <property type="entry name" value="Plavaka"/>
</dbReference>
<protein>
    <submittedName>
        <fullName evidence="2">Uncharacterized protein</fullName>
    </submittedName>
</protein>
<name>A0A8H3B8Q0_9AGAM</name>
<evidence type="ECO:0000313" key="2">
    <source>
        <dbReference type="EMBL" id="CAE6450436.1"/>
    </source>
</evidence>
<feature type="region of interest" description="Disordered" evidence="1">
    <location>
        <begin position="1"/>
        <end position="56"/>
    </location>
</feature>
<dbReference type="Pfam" id="PF18759">
    <property type="entry name" value="Plavaka"/>
    <property type="match status" value="1"/>
</dbReference>
<evidence type="ECO:0000313" key="3">
    <source>
        <dbReference type="Proteomes" id="UP000663826"/>
    </source>
</evidence>
<feature type="compositionally biased region" description="Basic and acidic residues" evidence="1">
    <location>
        <begin position="17"/>
        <end position="27"/>
    </location>
</feature>
<gene>
    <name evidence="2" type="ORF">RDB_LOCUS78382</name>
</gene>
<comment type="caution">
    <text evidence="2">The sequence shown here is derived from an EMBL/GenBank/DDBJ whole genome shotgun (WGS) entry which is preliminary data.</text>
</comment>
<evidence type="ECO:0000256" key="1">
    <source>
        <dbReference type="SAM" id="MobiDB-lite"/>
    </source>
</evidence>